<dbReference type="PANTHER" id="PTHR41517">
    <property type="entry name" value="1,2-DIOXYGENASE PROTEIN-RELATED"/>
    <property type="match status" value="1"/>
</dbReference>
<reference evidence="4 5" key="1">
    <citation type="submission" date="2020-07" db="EMBL/GenBank/DDBJ databases">
        <title>Pusillimonas sp. nov., isolated from poultry manure in Taiwan.</title>
        <authorList>
            <person name="Lin S.-Y."/>
            <person name="Tang Y.-S."/>
            <person name="Young C.-C."/>
        </authorList>
    </citation>
    <scope>NUCLEOTIDE SEQUENCE [LARGE SCALE GENOMIC DNA]</scope>
    <source>
        <strain evidence="4 5">CC-YST705</strain>
    </source>
</reference>
<dbReference type="Gene3D" id="2.60.120.10">
    <property type="entry name" value="Jelly Rolls"/>
    <property type="match status" value="1"/>
</dbReference>
<evidence type="ECO:0000313" key="5">
    <source>
        <dbReference type="Proteomes" id="UP000776983"/>
    </source>
</evidence>
<keyword evidence="5" id="KW-1185">Reference proteome</keyword>
<evidence type="ECO:0000256" key="2">
    <source>
        <dbReference type="ARBA" id="ARBA00023002"/>
    </source>
</evidence>
<evidence type="ECO:0000256" key="1">
    <source>
        <dbReference type="ARBA" id="ARBA00022964"/>
    </source>
</evidence>
<dbReference type="SUPFAM" id="SSF51182">
    <property type="entry name" value="RmlC-like cupins"/>
    <property type="match status" value="1"/>
</dbReference>
<accession>A0ABS8CFR0</accession>
<evidence type="ECO:0000259" key="3">
    <source>
        <dbReference type="Pfam" id="PF07883"/>
    </source>
</evidence>
<name>A0ABS8CFR0_9BURK</name>
<comment type="caution">
    <text evidence="4">The sequence shown here is derived from an EMBL/GenBank/DDBJ whole genome shotgun (WGS) entry which is preliminary data.</text>
</comment>
<proteinExistence type="predicted"/>
<evidence type="ECO:0000313" key="4">
    <source>
        <dbReference type="EMBL" id="MCB5364870.1"/>
    </source>
</evidence>
<dbReference type="RefSeq" id="WP_226955285.1">
    <property type="nucleotide sequence ID" value="NZ_JACDXW010000010.1"/>
</dbReference>
<dbReference type="InterPro" id="IPR011051">
    <property type="entry name" value="RmlC_Cupin_sf"/>
</dbReference>
<dbReference type="Pfam" id="PF07883">
    <property type="entry name" value="Cupin_2"/>
    <property type="match status" value="1"/>
</dbReference>
<feature type="domain" description="Cupin type-2" evidence="3">
    <location>
        <begin position="92"/>
        <end position="159"/>
    </location>
</feature>
<protein>
    <submittedName>
        <fullName evidence="4">Cupin domain-containing protein</fullName>
    </submittedName>
</protein>
<dbReference type="InterPro" id="IPR047183">
    <property type="entry name" value="GDO-like"/>
</dbReference>
<dbReference type="PANTHER" id="PTHR41517:SF1">
    <property type="entry name" value="CUPIN"/>
    <property type="match status" value="1"/>
</dbReference>
<dbReference type="InterPro" id="IPR014710">
    <property type="entry name" value="RmlC-like_jellyroll"/>
</dbReference>
<sequence>MPNPSASPHLPLLDALAQAHTQPLWDRYMRMLTIEPKSPDEAMLWGWQAMQPLIERARREVPMEHAERRVLLLANPAFAPHPYTTTNLQAGLQILEPGDHAPPHRHTVAALRLVMQGTGTVTRVDGKHCPMEPGDLILTPSWCWHEHQHDGDGPMVWFDGLDVPFVHALGTAFLQFGPTGETPAQFDDAIAQAGMAPVAPPPAYQQYSPRYRYDAGSVRAALASLAPAADGSRLLRYTNPNTGGPVTPTLDCYALALKQNAQSRSYRSTSNAIVVVVSGQGVSTVGDSELAWQANDVFTLPHWKWITHRASSPDAQLFLMSDQGLLQKIGYLRTEWEA</sequence>
<dbReference type="Proteomes" id="UP000776983">
    <property type="component" value="Unassembled WGS sequence"/>
</dbReference>
<dbReference type="EMBL" id="JACDXW010000010">
    <property type="protein sequence ID" value="MCB5364870.1"/>
    <property type="molecule type" value="Genomic_DNA"/>
</dbReference>
<dbReference type="InterPro" id="IPR013096">
    <property type="entry name" value="Cupin_2"/>
</dbReference>
<organism evidence="4 5">
    <name type="scientific">Mesopusillimonas faecipullorum</name>
    <dbReference type="NCBI Taxonomy" id="2755040"/>
    <lineage>
        <taxon>Bacteria</taxon>
        <taxon>Pseudomonadati</taxon>
        <taxon>Pseudomonadota</taxon>
        <taxon>Betaproteobacteria</taxon>
        <taxon>Burkholderiales</taxon>
        <taxon>Alcaligenaceae</taxon>
        <taxon>Mesopusillimonas</taxon>
    </lineage>
</organism>
<keyword evidence="1" id="KW-0223">Dioxygenase</keyword>
<keyword evidence="2" id="KW-0560">Oxidoreductase</keyword>
<dbReference type="CDD" id="cd02216">
    <property type="entry name" value="cupin_GDO-like_N"/>
    <property type="match status" value="1"/>
</dbReference>
<gene>
    <name evidence="4" type="ORF">H0484_14070</name>
</gene>